<reference evidence="5 6" key="1">
    <citation type="submission" date="2019-03" db="EMBL/GenBank/DDBJ databases">
        <title>Genomic Encyclopedia of Archaeal and Bacterial Type Strains, Phase II (KMG-II): from individual species to whole genera.</title>
        <authorList>
            <person name="Goeker M."/>
        </authorList>
    </citation>
    <scope>NUCLEOTIDE SEQUENCE [LARGE SCALE GENOMIC DNA]</scope>
    <source>
        <strain evidence="5 6">DSM 19034</strain>
    </source>
</reference>
<evidence type="ECO:0000256" key="1">
    <source>
        <dbReference type="ARBA" id="ARBA00022729"/>
    </source>
</evidence>
<dbReference type="Proteomes" id="UP000295499">
    <property type="component" value="Unassembled WGS sequence"/>
</dbReference>
<keyword evidence="1" id="KW-0732">Signal</keyword>
<dbReference type="EMBL" id="SNWM01000003">
    <property type="protein sequence ID" value="TDO22086.1"/>
    <property type="molecule type" value="Genomic_DNA"/>
</dbReference>
<keyword evidence="2" id="KW-0472">Membrane</keyword>
<evidence type="ECO:0000256" key="2">
    <source>
        <dbReference type="ARBA" id="ARBA00023136"/>
    </source>
</evidence>
<name>A0A4R6IJH7_9SPHI</name>
<sequence length="309" mass="35610">MFKIKHLSILLLTVLALSIAGCKSRFEKIRLSNDTAKKYQEAIRLYNTKSYSKALVLFEDLSQKYRGRAGAEDLNYYYAYTLYRLGDYTTARFQFKNFADIYPTSKNAEECRYMYAYCFYLDSPNFSLDQDNTYKAIDAMQLFINLYPKSDRVAQATQYITTLRAKLEDKAFTNAKLYYQMGDYAIENYKASVIALKNTEIDYPDIKYAEDIDLLIVKSQYLYAKNSYENHQEDRYNEAIGYANEFLEAHPESKLAPEVKSLKSDSEAGIVSAKRVLADMAAQNAKYKAILDKQAKKDSTANTIKTPTK</sequence>
<keyword evidence="3" id="KW-0998">Cell outer membrane</keyword>
<gene>
    <name evidence="5" type="ORF">CLV32_3200</name>
</gene>
<organism evidence="5 6">
    <name type="scientific">Pedobacter duraquae</name>
    <dbReference type="NCBI Taxonomy" id="425511"/>
    <lineage>
        <taxon>Bacteria</taxon>
        <taxon>Pseudomonadati</taxon>
        <taxon>Bacteroidota</taxon>
        <taxon>Sphingobacteriia</taxon>
        <taxon>Sphingobacteriales</taxon>
        <taxon>Sphingobacteriaceae</taxon>
        <taxon>Pedobacter</taxon>
    </lineage>
</organism>
<dbReference type="AlphaFoldDB" id="A0A4R6IJH7"/>
<evidence type="ECO:0000313" key="6">
    <source>
        <dbReference type="Proteomes" id="UP000295499"/>
    </source>
</evidence>
<dbReference type="SUPFAM" id="SSF48452">
    <property type="entry name" value="TPR-like"/>
    <property type="match status" value="1"/>
</dbReference>
<dbReference type="Gene3D" id="1.25.40.10">
    <property type="entry name" value="Tetratricopeptide repeat domain"/>
    <property type="match status" value="1"/>
</dbReference>
<accession>A0A4R6IJH7</accession>
<dbReference type="OrthoDB" id="9770761at2"/>
<dbReference type="InterPro" id="IPR011990">
    <property type="entry name" value="TPR-like_helical_dom_sf"/>
</dbReference>
<proteinExistence type="predicted"/>
<feature type="domain" description="Outer membrane lipoprotein BamD-like" evidence="4">
    <location>
        <begin position="35"/>
        <end position="184"/>
    </location>
</feature>
<dbReference type="InterPro" id="IPR017689">
    <property type="entry name" value="BamD"/>
</dbReference>
<protein>
    <submittedName>
        <fullName evidence="5">Beta-barrel assembly machine subunit BamD</fullName>
    </submittedName>
</protein>
<dbReference type="InterPro" id="IPR039565">
    <property type="entry name" value="BamD-like"/>
</dbReference>
<dbReference type="Pfam" id="PF13525">
    <property type="entry name" value="YfiO"/>
    <property type="match status" value="1"/>
</dbReference>
<dbReference type="RefSeq" id="WP_133557102.1">
    <property type="nucleotide sequence ID" value="NZ_SNWM01000003.1"/>
</dbReference>
<comment type="caution">
    <text evidence="5">The sequence shown here is derived from an EMBL/GenBank/DDBJ whole genome shotgun (WGS) entry which is preliminary data.</text>
</comment>
<evidence type="ECO:0000256" key="3">
    <source>
        <dbReference type="ARBA" id="ARBA00023237"/>
    </source>
</evidence>
<dbReference type="PROSITE" id="PS51257">
    <property type="entry name" value="PROKAR_LIPOPROTEIN"/>
    <property type="match status" value="1"/>
</dbReference>
<evidence type="ECO:0000313" key="5">
    <source>
        <dbReference type="EMBL" id="TDO22086.1"/>
    </source>
</evidence>
<keyword evidence="6" id="KW-1185">Reference proteome</keyword>
<evidence type="ECO:0000259" key="4">
    <source>
        <dbReference type="Pfam" id="PF13525"/>
    </source>
</evidence>
<dbReference type="NCBIfam" id="TIGR03302">
    <property type="entry name" value="OM_YfiO"/>
    <property type="match status" value="1"/>
</dbReference>